<gene>
    <name evidence="1" type="ORF">ALC57_03007</name>
</gene>
<proteinExistence type="predicted"/>
<reference evidence="1 2" key="1">
    <citation type="submission" date="2015-09" db="EMBL/GenBank/DDBJ databases">
        <title>Trachymyrmex cornetzi WGS genome.</title>
        <authorList>
            <person name="Nygaard S."/>
            <person name="Hu H."/>
            <person name="Boomsma J."/>
            <person name="Zhang G."/>
        </authorList>
    </citation>
    <scope>NUCLEOTIDE SEQUENCE [LARGE SCALE GENOMIC DNA]</scope>
    <source>
        <strain evidence="1">Tcor2-1</strain>
        <tissue evidence="1">Whole body</tissue>
    </source>
</reference>
<name>A0A151JMX9_9HYME</name>
<dbReference type="EMBL" id="KQ978899">
    <property type="protein sequence ID" value="KYN27608.1"/>
    <property type="molecule type" value="Genomic_DNA"/>
</dbReference>
<organism evidence="1 2">
    <name type="scientific">Trachymyrmex cornetzi</name>
    <dbReference type="NCBI Taxonomy" id="471704"/>
    <lineage>
        <taxon>Eukaryota</taxon>
        <taxon>Metazoa</taxon>
        <taxon>Ecdysozoa</taxon>
        <taxon>Arthropoda</taxon>
        <taxon>Hexapoda</taxon>
        <taxon>Insecta</taxon>
        <taxon>Pterygota</taxon>
        <taxon>Neoptera</taxon>
        <taxon>Endopterygota</taxon>
        <taxon>Hymenoptera</taxon>
        <taxon>Apocrita</taxon>
        <taxon>Aculeata</taxon>
        <taxon>Formicoidea</taxon>
        <taxon>Formicidae</taxon>
        <taxon>Myrmicinae</taxon>
        <taxon>Trachymyrmex</taxon>
    </lineage>
</organism>
<dbReference type="AlphaFoldDB" id="A0A151JMX9"/>
<protein>
    <submittedName>
        <fullName evidence="1">Uncharacterized protein</fullName>
    </submittedName>
</protein>
<evidence type="ECO:0000313" key="2">
    <source>
        <dbReference type="Proteomes" id="UP000078492"/>
    </source>
</evidence>
<keyword evidence="2" id="KW-1185">Reference proteome</keyword>
<sequence>MCGCAGKVGAPIATGSEHCIFGVETMQRPVFQAERDHTATFAVFHQQIEGEILDEVITIVAMAGPVSYATASMSLTTLAELKGLTTKSALIDLA</sequence>
<evidence type="ECO:0000313" key="1">
    <source>
        <dbReference type="EMBL" id="KYN27608.1"/>
    </source>
</evidence>
<dbReference type="Proteomes" id="UP000078492">
    <property type="component" value="Unassembled WGS sequence"/>
</dbReference>
<accession>A0A151JMX9</accession>